<proteinExistence type="predicted"/>
<feature type="compositionally biased region" description="Basic and acidic residues" evidence="1">
    <location>
        <begin position="180"/>
        <end position="190"/>
    </location>
</feature>
<dbReference type="GO" id="GO:0003677">
    <property type="term" value="F:DNA binding"/>
    <property type="evidence" value="ECO:0007669"/>
    <property type="project" value="InterPro"/>
</dbReference>
<evidence type="ECO:0000259" key="2">
    <source>
        <dbReference type="Pfam" id="PF25318"/>
    </source>
</evidence>
<name>A0A8I3AAY1_9AGAM</name>
<dbReference type="AlphaFoldDB" id="A0A8I3AAY1"/>
<feature type="region of interest" description="Disordered" evidence="1">
    <location>
        <begin position="169"/>
        <end position="204"/>
    </location>
</feature>
<feature type="compositionally biased region" description="Basic and acidic residues" evidence="1">
    <location>
        <begin position="943"/>
        <end position="959"/>
    </location>
</feature>
<feature type="region of interest" description="Disordered" evidence="1">
    <location>
        <begin position="1"/>
        <end position="26"/>
    </location>
</feature>
<dbReference type="InterPro" id="IPR057511">
    <property type="entry name" value="WH_GDS1"/>
</dbReference>
<feature type="compositionally biased region" description="Polar residues" evidence="1">
    <location>
        <begin position="1"/>
        <end position="17"/>
    </location>
</feature>
<evidence type="ECO:0000256" key="1">
    <source>
        <dbReference type="SAM" id="MobiDB-lite"/>
    </source>
</evidence>
<sequence length="986" mass="107185">MQQQPSPRHPTSSQHNYGTRIRKNSVLKPSARLRQCSPSPHPAPRRIKPVPVPTLHHLVPPTPDPCFPVFPLPGVMLHPEDASNKVFHAIGRSFLSVENRAMTIKDLAEMTLNYGLMCQNVSAASQAITTYIRNHMARCDVQQDHPLLLRHVLSGTPADDDLVSALYSRTGGAGNPAKSNLKDPGSDDKNIPQAPQGVQGERPTNFRRGTMVWYLSKAAGVSCPFARAGIRLCQYGKEGRKVAEKHGDGLQSGLMKQTNHDEAQCGEKRKRVRRGCRRLSDGSRESSIAGRDSRSPAIDSGYGELSADSSDDERPPKVKLTLRLRPSLTCAPTPAATSCPREVIDLSSDVTGSSSEDDGVGADDSDDADMCPDPPEVPWSLPPYPRRSISVPCYTPTCDERVHSPSFSTQQHAVTDERRRSPSVPWSASPPPDSDHDDFDLDFDSDVDWDSSSLSVPSPAPALRVKVEATDDVRPFKHEPADIRDMLDAWEDLDCAPTSTVSSATVKLPPTDDLKFDALEFWEWEFESGWTGAPKDQQDLPIVKMEPDEHDGLTSFRAFVPGFPVSPSSPLTYSSHHSSSPISESGVGSFTFHSPLSPCTLPISPSSSSVPTGIERGNCALTWQDAELLGPDSVHPHEFEDGWASGVRIHADYSLLPQTASDEATPSSLSDESKEDTPDIAGMVVKEIGTCHTDSRVRSSQSLSVVAPDVVVVRTCRPCTPDICATQIEGISVYRTMLGSTLLLRRIDTDFVNLSTILAHLSLPLPSPLPSACVNVSHPSLSINGIWVPLGVARLYARGLLEGIESIFLSDDLVKRFPTALQDFYQKSTSGRLLNQFGPQFDTSLSSPGAGNPLHIPQLDHGDSVKEEVWETSIETGLVEEPLLAIPPSVNLALAALHSSTSTEVATASPEMPLSPTEQEIFRALCVHPDWETEETEALCSVEKGDAASKQNPARERPLRRSRRVADAVAARSRVAPPRTKGPRHS</sequence>
<dbReference type="Proteomes" id="UP000683000">
    <property type="component" value="Unassembled WGS sequence"/>
</dbReference>
<feature type="compositionally biased region" description="Low complexity" evidence="1">
    <location>
        <begin position="967"/>
        <end position="979"/>
    </location>
</feature>
<dbReference type="SUPFAM" id="SSF54616">
    <property type="entry name" value="DNA-binding domain of Mlu1-box binding protein MBP1"/>
    <property type="match status" value="1"/>
</dbReference>
<keyword evidence="4" id="KW-1185">Reference proteome</keyword>
<feature type="compositionally biased region" description="Acidic residues" evidence="1">
    <location>
        <begin position="435"/>
        <end position="444"/>
    </location>
</feature>
<comment type="caution">
    <text evidence="3">The sequence shown here is derived from an EMBL/GenBank/DDBJ whole genome shotgun (WGS) entry which is preliminary data.</text>
</comment>
<feature type="region of interest" description="Disordered" evidence="1">
    <location>
        <begin position="400"/>
        <end position="444"/>
    </location>
</feature>
<dbReference type="Pfam" id="PF25318">
    <property type="entry name" value="WHD_GDS1"/>
    <property type="match status" value="1"/>
</dbReference>
<dbReference type="Gene3D" id="3.10.260.10">
    <property type="entry name" value="Transcription regulator HTH, APSES-type DNA-binding domain"/>
    <property type="match status" value="1"/>
</dbReference>
<feature type="compositionally biased region" description="Basic and acidic residues" evidence="1">
    <location>
        <begin position="258"/>
        <end position="267"/>
    </location>
</feature>
<organism evidence="3 4">
    <name type="scientific">Boletus reticuloceps</name>
    <dbReference type="NCBI Taxonomy" id="495285"/>
    <lineage>
        <taxon>Eukaryota</taxon>
        <taxon>Fungi</taxon>
        <taxon>Dikarya</taxon>
        <taxon>Basidiomycota</taxon>
        <taxon>Agaricomycotina</taxon>
        <taxon>Agaricomycetes</taxon>
        <taxon>Agaricomycetidae</taxon>
        <taxon>Boletales</taxon>
        <taxon>Boletineae</taxon>
        <taxon>Boletaceae</taxon>
        <taxon>Boletoideae</taxon>
        <taxon>Boletus</taxon>
    </lineage>
</organism>
<reference evidence="3" key="1">
    <citation type="submission" date="2021-03" db="EMBL/GenBank/DDBJ databases">
        <title>Evolutionary innovations through gain and loss of genes in the ectomycorrhizal Boletales.</title>
        <authorList>
            <person name="Wu G."/>
            <person name="Miyauchi S."/>
            <person name="Morin E."/>
            <person name="Yang Z.-L."/>
            <person name="Xu J."/>
            <person name="Martin F.M."/>
        </authorList>
    </citation>
    <scope>NUCLEOTIDE SEQUENCE</scope>
    <source>
        <strain evidence="3">BR01</strain>
    </source>
</reference>
<dbReference type="InterPro" id="IPR036887">
    <property type="entry name" value="HTH_APSES_sf"/>
</dbReference>
<feature type="region of interest" description="Disordered" evidence="1">
    <location>
        <begin position="942"/>
        <end position="986"/>
    </location>
</feature>
<feature type="region of interest" description="Disordered" evidence="1">
    <location>
        <begin position="244"/>
        <end position="386"/>
    </location>
</feature>
<dbReference type="EMBL" id="JAGFBS010000012">
    <property type="protein sequence ID" value="KAG6376101.1"/>
    <property type="molecule type" value="Genomic_DNA"/>
</dbReference>
<feature type="compositionally biased region" description="Pro residues" evidence="1">
    <location>
        <begin position="372"/>
        <end position="385"/>
    </location>
</feature>
<feature type="compositionally biased region" description="Acidic residues" evidence="1">
    <location>
        <begin position="355"/>
        <end position="370"/>
    </location>
</feature>
<accession>A0A8I3AAY1</accession>
<gene>
    <name evidence="3" type="ORF">JVT61DRAFT_2073</name>
</gene>
<evidence type="ECO:0000313" key="3">
    <source>
        <dbReference type="EMBL" id="KAG6376101.1"/>
    </source>
</evidence>
<dbReference type="OrthoDB" id="5597783at2759"/>
<evidence type="ECO:0000313" key="4">
    <source>
        <dbReference type="Proteomes" id="UP000683000"/>
    </source>
</evidence>
<feature type="domain" description="GDS1 winged helix" evidence="2">
    <location>
        <begin position="78"/>
        <end position="152"/>
    </location>
</feature>
<feature type="compositionally biased region" description="Basic residues" evidence="1">
    <location>
        <begin position="268"/>
        <end position="277"/>
    </location>
</feature>
<protein>
    <recommendedName>
        <fullName evidence="2">GDS1 winged helix domain-containing protein</fullName>
    </recommendedName>
</protein>